<protein>
    <recommendedName>
        <fullName evidence="4">Secreted protein</fullName>
    </recommendedName>
</protein>
<proteinExistence type="predicted"/>
<organism evidence="2 3">
    <name type="scientific">Streptomyces milbemycinicus</name>
    <dbReference type="NCBI Taxonomy" id="476552"/>
    <lineage>
        <taxon>Bacteria</taxon>
        <taxon>Bacillati</taxon>
        <taxon>Actinomycetota</taxon>
        <taxon>Actinomycetes</taxon>
        <taxon>Kitasatosporales</taxon>
        <taxon>Streptomycetaceae</taxon>
        <taxon>Streptomyces</taxon>
    </lineage>
</organism>
<dbReference type="Proteomes" id="UP001620295">
    <property type="component" value="Unassembled WGS sequence"/>
</dbReference>
<keyword evidence="1" id="KW-0732">Signal</keyword>
<evidence type="ECO:0000313" key="2">
    <source>
        <dbReference type="EMBL" id="MFK4268522.1"/>
    </source>
</evidence>
<feature type="chain" id="PRO_5045263047" description="Secreted protein" evidence="1">
    <location>
        <begin position="29"/>
        <end position="115"/>
    </location>
</feature>
<comment type="caution">
    <text evidence="2">The sequence shown here is derived from an EMBL/GenBank/DDBJ whole genome shotgun (WGS) entry which is preliminary data.</text>
</comment>
<sequence>MRILRHTLVGASLTGALMFAASTAPTHATEPVSKPVTTAQNGPTGARLWFSSTGGWVKSCKESTCGKVEYVPDGGRLWSTHYENNRFGNRWYQVVTDADNNGWIWCGNTDAECED</sequence>
<keyword evidence="3" id="KW-1185">Reference proteome</keyword>
<gene>
    <name evidence="2" type="ORF">ACI2L5_26770</name>
</gene>
<accession>A0ABW8LRH5</accession>
<evidence type="ECO:0000313" key="3">
    <source>
        <dbReference type="Proteomes" id="UP001620295"/>
    </source>
</evidence>
<reference evidence="2 3" key="1">
    <citation type="submission" date="2024-11" db="EMBL/GenBank/DDBJ databases">
        <title>The Natural Products Discovery Center: Release of the First 8490 Sequenced Strains for Exploring Actinobacteria Biosynthetic Diversity.</title>
        <authorList>
            <person name="Kalkreuter E."/>
            <person name="Kautsar S.A."/>
            <person name="Yang D."/>
            <person name="Bader C.D."/>
            <person name="Teijaro C.N."/>
            <person name="Fluegel L."/>
            <person name="Davis C.M."/>
            <person name="Simpson J.R."/>
            <person name="Lauterbach L."/>
            <person name="Steele A.D."/>
            <person name="Gui C."/>
            <person name="Meng S."/>
            <person name="Li G."/>
            <person name="Viehrig K."/>
            <person name="Ye F."/>
            <person name="Su P."/>
            <person name="Kiefer A.F."/>
            <person name="Nichols A."/>
            <person name="Cepeda A.J."/>
            <person name="Yan W."/>
            <person name="Fan B."/>
            <person name="Jiang Y."/>
            <person name="Adhikari A."/>
            <person name="Zheng C.-J."/>
            <person name="Schuster L."/>
            <person name="Cowan T.M."/>
            <person name="Smanski M.J."/>
            <person name="Chevrette M.G."/>
            <person name="De Carvalho L.P.S."/>
            <person name="Shen B."/>
        </authorList>
    </citation>
    <scope>NUCLEOTIDE SEQUENCE [LARGE SCALE GENOMIC DNA]</scope>
    <source>
        <strain evidence="2 3">NPDC020863</strain>
    </source>
</reference>
<dbReference type="EMBL" id="JBJDQH010000009">
    <property type="protein sequence ID" value="MFK4268522.1"/>
    <property type="molecule type" value="Genomic_DNA"/>
</dbReference>
<evidence type="ECO:0000256" key="1">
    <source>
        <dbReference type="SAM" id="SignalP"/>
    </source>
</evidence>
<dbReference type="RefSeq" id="WP_404747305.1">
    <property type="nucleotide sequence ID" value="NZ_JBJDQH010000009.1"/>
</dbReference>
<evidence type="ECO:0008006" key="4">
    <source>
        <dbReference type="Google" id="ProtNLM"/>
    </source>
</evidence>
<feature type="signal peptide" evidence="1">
    <location>
        <begin position="1"/>
        <end position="28"/>
    </location>
</feature>
<name>A0ABW8LRH5_9ACTN</name>